<dbReference type="VEuPathDB" id="FungiDB:SeMB42_g06754"/>
<comment type="caution">
    <text evidence="4">The sequence shown here is derived from an EMBL/GenBank/DDBJ whole genome shotgun (WGS) entry which is preliminary data.</text>
</comment>
<dbReference type="GO" id="GO:0005874">
    <property type="term" value="C:microtubule"/>
    <property type="evidence" value="ECO:0007669"/>
    <property type="project" value="TreeGrafter"/>
</dbReference>
<dbReference type="InterPro" id="IPR027417">
    <property type="entry name" value="P-loop_NTPase"/>
</dbReference>
<dbReference type="InterPro" id="IPR045063">
    <property type="entry name" value="Dynamin_N"/>
</dbReference>
<dbReference type="GO" id="GO:0048312">
    <property type="term" value="P:intracellular distribution of mitochondria"/>
    <property type="evidence" value="ECO:0007669"/>
    <property type="project" value="TreeGrafter"/>
</dbReference>
<dbReference type="PANTHER" id="PTHR11566:SF21">
    <property type="entry name" value="DYNAMIN RELATED PROTEIN 1, ISOFORM A"/>
    <property type="match status" value="1"/>
</dbReference>
<dbReference type="SMART" id="SM00053">
    <property type="entry name" value="DYNc"/>
    <property type="match status" value="1"/>
</dbReference>
<dbReference type="GO" id="GO:0005525">
    <property type="term" value="F:GTP binding"/>
    <property type="evidence" value="ECO:0007669"/>
    <property type="project" value="InterPro"/>
</dbReference>
<dbReference type="GO" id="GO:0016020">
    <property type="term" value="C:membrane"/>
    <property type="evidence" value="ECO:0007669"/>
    <property type="project" value="TreeGrafter"/>
</dbReference>
<evidence type="ECO:0000313" key="5">
    <source>
        <dbReference type="Proteomes" id="UP000317494"/>
    </source>
</evidence>
<proteinExistence type="predicted"/>
<dbReference type="PRINTS" id="PR00195">
    <property type="entry name" value="DYNAMIN"/>
</dbReference>
<keyword evidence="2" id="KW-0342">GTP-binding</keyword>
<protein>
    <recommendedName>
        <fullName evidence="3">Dynamin GTPase domain-containing protein</fullName>
    </recommendedName>
</protein>
<keyword evidence="1" id="KW-0547">Nucleotide-binding</keyword>
<dbReference type="Proteomes" id="UP000317494">
    <property type="component" value="Unassembled WGS sequence"/>
</dbReference>
<dbReference type="AlphaFoldDB" id="A0A507CGA8"/>
<dbReference type="InterPro" id="IPR001401">
    <property type="entry name" value="Dynamin_GTPase"/>
</dbReference>
<dbReference type="EMBL" id="QEAN01000403">
    <property type="protein sequence ID" value="TPX38408.1"/>
    <property type="molecule type" value="Genomic_DNA"/>
</dbReference>
<dbReference type="STRING" id="286115.A0A507CGA8"/>
<dbReference type="InterPro" id="IPR022812">
    <property type="entry name" value="Dynamin"/>
</dbReference>
<evidence type="ECO:0000259" key="3">
    <source>
        <dbReference type="SMART" id="SM00053"/>
    </source>
</evidence>
<dbReference type="Gene3D" id="3.40.50.300">
    <property type="entry name" value="P-loop containing nucleotide triphosphate hydrolases"/>
    <property type="match status" value="1"/>
</dbReference>
<evidence type="ECO:0000256" key="2">
    <source>
        <dbReference type="ARBA" id="ARBA00023134"/>
    </source>
</evidence>
<name>A0A507CGA8_9FUNG</name>
<sequence length="832" mass="94142">MRLAVSRDVRIHKSSATCPPSLPVTDYKAEGMVRWAVGSICRISYGRTRTLPWTFSFVRALRSRSAGVVCAFETDTNRFWVVTKQPAMHIARLPWYADAVSRSKAEQGRGLFRMKTGTQKIVLEKFDGKYPDRLTRPLAPATKRQQASSPFIKFVFENAHLARSSKDMKKFQSKSKALIKFVEDLKKSGIDKETPLPRLVVIGDQSSGKSALISAIAQVTLPSSEGTTTRCPTLVKLRSGSDKFECVISLQFNYATYNNQHQKLDAYPDVMAFAKTNKSEEVAKLVADAQRKMLELCPHVNHKAFKNWDDLKKKLIQPAAPLPSGDGGFTRNMIVLDVSGAAIDVDLDIIDLPGLVSTNHPANRVIENFVDDHIKEKRTAVIALLTCGSDYANQDTGNLIQRYPNWRSRTVTVMTQADLITVKGSGPGWKDARTKEAKDHPEVFQNPFFVYTKDKWSKDVELAKLQEIQNFIPSNFGAISFGVAALRVKLSEMLVKRIAESMDDIKSEIQRKYLEVREMLSALGEGPRLYSFSRECEVFRGILESFLGVTGRTDLYKAMLDIFSDFQSSIEKTAPKFISNDWQTKMEQEVASSQKDQSVLKGVYSYSGLNYIMSAYPSRGIPGTSVQGPIDHVLSDFVNCWTVEAERCVTSCQAVVLAKVEEQIEKQFGKFPKLCNVVRELTQTYVRQTLETTMERVFEIVEGLKSRPATIFNRCKFEKVKATERDDLLHKVEFHSEEDSVLRTAADIIAYYKYTSNHLGEAIPQSILYNFLIPLPLLKNNIYDACNPFCDPKKDHSYLEEDPQKAFQRQELEQRKERLGLAMEKFKQFTGY</sequence>
<dbReference type="GO" id="GO:0003924">
    <property type="term" value="F:GTPase activity"/>
    <property type="evidence" value="ECO:0007669"/>
    <property type="project" value="InterPro"/>
</dbReference>
<dbReference type="Pfam" id="PF00350">
    <property type="entry name" value="Dynamin_N"/>
    <property type="match status" value="1"/>
</dbReference>
<evidence type="ECO:0000313" key="4">
    <source>
        <dbReference type="EMBL" id="TPX38408.1"/>
    </source>
</evidence>
<dbReference type="Gene3D" id="1.20.120.1240">
    <property type="entry name" value="Dynamin, middle domain"/>
    <property type="match status" value="1"/>
</dbReference>
<dbReference type="GO" id="GO:0016559">
    <property type="term" value="P:peroxisome fission"/>
    <property type="evidence" value="ECO:0007669"/>
    <property type="project" value="TreeGrafter"/>
</dbReference>
<evidence type="ECO:0000256" key="1">
    <source>
        <dbReference type="ARBA" id="ARBA00022741"/>
    </source>
</evidence>
<feature type="domain" description="Dynamin GTPase" evidence="3">
    <location>
        <begin position="172"/>
        <end position="463"/>
    </location>
</feature>
<dbReference type="GO" id="GO:0006897">
    <property type="term" value="P:endocytosis"/>
    <property type="evidence" value="ECO:0007669"/>
    <property type="project" value="TreeGrafter"/>
</dbReference>
<dbReference type="SUPFAM" id="SSF52540">
    <property type="entry name" value="P-loop containing nucleoside triphosphate hydrolases"/>
    <property type="match status" value="1"/>
</dbReference>
<dbReference type="Pfam" id="PF01031">
    <property type="entry name" value="Dynamin_M"/>
    <property type="match status" value="1"/>
</dbReference>
<dbReference type="GO" id="GO:0000266">
    <property type="term" value="P:mitochondrial fission"/>
    <property type="evidence" value="ECO:0007669"/>
    <property type="project" value="TreeGrafter"/>
</dbReference>
<keyword evidence="5" id="KW-1185">Reference proteome</keyword>
<organism evidence="4 5">
    <name type="scientific">Synchytrium endobioticum</name>
    <dbReference type="NCBI Taxonomy" id="286115"/>
    <lineage>
        <taxon>Eukaryota</taxon>
        <taxon>Fungi</taxon>
        <taxon>Fungi incertae sedis</taxon>
        <taxon>Chytridiomycota</taxon>
        <taxon>Chytridiomycota incertae sedis</taxon>
        <taxon>Chytridiomycetes</taxon>
        <taxon>Synchytriales</taxon>
        <taxon>Synchytriaceae</taxon>
        <taxon>Synchytrium</taxon>
    </lineage>
</organism>
<dbReference type="InterPro" id="IPR000375">
    <property type="entry name" value="Dynamin_stalk"/>
</dbReference>
<accession>A0A507CGA8</accession>
<reference evidence="4 5" key="1">
    <citation type="journal article" date="2019" name="Sci. Rep.">
        <title>Comparative genomics of chytrid fungi reveal insights into the obligate biotrophic and pathogenic lifestyle of Synchytrium endobioticum.</title>
        <authorList>
            <person name="van de Vossenberg B.T.L.H."/>
            <person name="Warris S."/>
            <person name="Nguyen H.D.T."/>
            <person name="van Gent-Pelzer M.P.E."/>
            <person name="Joly D.L."/>
            <person name="van de Geest H.C."/>
            <person name="Bonants P.J.M."/>
            <person name="Smith D.S."/>
            <person name="Levesque C.A."/>
            <person name="van der Lee T.A.J."/>
        </authorList>
    </citation>
    <scope>NUCLEOTIDE SEQUENCE [LARGE SCALE GENOMIC DNA]</scope>
    <source>
        <strain evidence="4 5">MB42</strain>
    </source>
</reference>
<dbReference type="GO" id="GO:0008017">
    <property type="term" value="F:microtubule binding"/>
    <property type="evidence" value="ECO:0007669"/>
    <property type="project" value="TreeGrafter"/>
</dbReference>
<dbReference type="PANTHER" id="PTHR11566">
    <property type="entry name" value="DYNAMIN"/>
    <property type="match status" value="1"/>
</dbReference>
<gene>
    <name evidence="4" type="ORF">SeMB42_g06754</name>
</gene>
<dbReference type="GO" id="GO:0005739">
    <property type="term" value="C:mitochondrion"/>
    <property type="evidence" value="ECO:0007669"/>
    <property type="project" value="TreeGrafter"/>
</dbReference>